<feature type="region of interest" description="Disordered" evidence="4">
    <location>
        <begin position="360"/>
        <end position="382"/>
    </location>
</feature>
<dbReference type="Pfam" id="PF00775">
    <property type="entry name" value="Dioxygenase_C"/>
    <property type="match status" value="1"/>
</dbReference>
<sequence>MHLTKFLLLSAATLAVAHPGEKHDPHVVKREIHARDALAARSKRGLDACATSEQAKRLQQRNVARRARTVRELRSARGVTTSPKKWRRDSDDLAKWEAVNHNMTGLVDFTSETPESSVFGGNTSAILSPTITDGPYYVWGEVQRSNVKEDEYCDGVDVYLEVQYIDVNTCQPIPGAFVDIWNANATGVYSGISTSGNYAADGWDSTYLRGIQESDQDGVVTFETIFPGHYDGRATHTHLLTHLNASVHDNNGTLVVGTGSVAHIGQLFWNEVLRSAVEDTYPYTTNTQDITSNADDMWSIEQASSAYDPFPDYVYLGNDLKDGLFAWKQIGINVSADYTDNSYYSIAAYYDENGGHQNTDSAAFGGGSGSEGGMPSGSASGAIPSGTPISALRGRFTPIALIVALVSDPGVHEHDFVQFYQPHVYLVLCDEGKPACVKCQKYGASCSYSTAPGKGFNADVAASTQNPDGITFSFSLSDLATRIEEILNLDTGTNTSLIERNSVHPVSLIAFQHFLKSSTDTVANPSLRDVMRSDMIRVALTSPHLMYTILGVGVLHLNRISPGNKTRQFAETLFWQRAIKLYQAALTSNVTPQNVDALLSTCMFMGLTTLCPENIKPTDSWVLSDKPDAMNWLCLQSGIRCIITLAKPYLDSTIWASTFQEAHEDEVAFLEHIIKQGRDGLDPDLADLCGIDDSTTAKTNPYYEHLRLLTGLFELERNFENSAKCTSFMGKLTTDFLALLRRRDPPALVILAQWMGLMCTMSHWQPWIFGRLVTECIAICMYLEHDPDPRISRLLEFPASACFPIGRLLARSSRYQKDESAWCTKVVYPMLHLASKGSMLKAENVQPQTINSELLPTMPKNYRVQKKCDYAFYYHEDTQQVSDLYDALTCAGAGDVLSQTTDSHTKRRLLFSGLEVKHENGGKDEALAQLATWIVAGMENTRKLWSQSSEEVHSYRDLPPMVGWTIVGLDWYTWVTFGATNNGTDRLYVVGPCKAAATDTRDVYGAFKLLKLCGEHRLMQALSIGLGCGRTFESRYAPTVPLDN</sequence>
<proteinExistence type="predicted"/>
<dbReference type="eggNOG" id="ENOG502QW1S">
    <property type="taxonomic scope" value="Eukaryota"/>
</dbReference>
<feature type="signal peptide" evidence="5">
    <location>
        <begin position="1"/>
        <end position="17"/>
    </location>
</feature>
<dbReference type="VEuPathDB" id="FungiDB:AO090005000527"/>
<dbReference type="PANTHER" id="PTHR34315:SF2">
    <property type="entry name" value="ANCHORED DIOXYGENASE, PUTATIVE (AFU_ORTHOLOGUE AFUA_3G01800)-RELATED"/>
    <property type="match status" value="1"/>
</dbReference>
<dbReference type="InterPro" id="IPR001138">
    <property type="entry name" value="Zn2Cys6_DnaBD"/>
</dbReference>
<dbReference type="CDD" id="cd00067">
    <property type="entry name" value="GAL4"/>
    <property type="match status" value="1"/>
</dbReference>
<evidence type="ECO:0000313" key="9">
    <source>
        <dbReference type="EMBL" id="OOO13193.1"/>
    </source>
</evidence>
<dbReference type="AlphaFoldDB" id="A0A1S9DVU1"/>
<feature type="domain" description="Intradiol ring-cleavage dioxygenases" evidence="7">
    <location>
        <begin position="134"/>
        <end position="234"/>
    </location>
</feature>
<dbReference type="Gene3D" id="2.60.130.10">
    <property type="entry name" value="Aromatic compound dioxygenase"/>
    <property type="match status" value="1"/>
</dbReference>
<dbReference type="InterPro" id="IPR046797">
    <property type="entry name" value="PDDEXK_12"/>
</dbReference>
<keyword evidence="9" id="KW-0560">Oxidoreductase</keyword>
<dbReference type="CDD" id="cd03457">
    <property type="entry name" value="intradiol_dioxygenase_like"/>
    <property type="match status" value="1"/>
</dbReference>
<dbReference type="OrthoDB" id="121380at2759"/>
<name>A0A1S9DVU1_ASPOZ</name>
<dbReference type="EMBL" id="MKZY01000002">
    <property type="protein sequence ID" value="OOO13193.1"/>
    <property type="molecule type" value="Genomic_DNA"/>
</dbReference>
<evidence type="ECO:0000259" key="8">
    <source>
        <dbReference type="Pfam" id="PF20516"/>
    </source>
</evidence>
<dbReference type="GO" id="GO:0008199">
    <property type="term" value="F:ferric iron binding"/>
    <property type="evidence" value="ECO:0007669"/>
    <property type="project" value="InterPro"/>
</dbReference>
<comment type="caution">
    <text evidence="9">The sequence shown here is derived from an EMBL/GenBank/DDBJ whole genome shotgun (WGS) entry which is preliminary data.</text>
</comment>
<dbReference type="Proteomes" id="UP000190312">
    <property type="component" value="Unassembled WGS sequence"/>
</dbReference>
<dbReference type="GO" id="GO:0016702">
    <property type="term" value="F:oxidoreductase activity, acting on single donors with incorporation of molecular oxygen, incorporation of two atoms of oxygen"/>
    <property type="evidence" value="ECO:0007669"/>
    <property type="project" value="InterPro"/>
</dbReference>
<keyword evidence="9" id="KW-0223">Dioxygenase</keyword>
<dbReference type="PANTHER" id="PTHR34315">
    <property type="match status" value="1"/>
</dbReference>
<evidence type="ECO:0000256" key="3">
    <source>
        <dbReference type="ARBA" id="ARBA00023242"/>
    </source>
</evidence>
<evidence type="ECO:0000259" key="7">
    <source>
        <dbReference type="Pfam" id="PF00775"/>
    </source>
</evidence>
<evidence type="ECO:0000259" key="6">
    <source>
        <dbReference type="Pfam" id="PF00172"/>
    </source>
</evidence>
<feature type="chain" id="PRO_5013091716" evidence="5">
    <location>
        <begin position="18"/>
        <end position="1044"/>
    </location>
</feature>
<keyword evidence="3" id="KW-0539">Nucleus</keyword>
<dbReference type="Pfam" id="PF00172">
    <property type="entry name" value="Zn_clus"/>
    <property type="match status" value="1"/>
</dbReference>
<evidence type="ECO:0000256" key="4">
    <source>
        <dbReference type="SAM" id="MobiDB-lite"/>
    </source>
</evidence>
<evidence type="ECO:0000313" key="10">
    <source>
        <dbReference type="Proteomes" id="UP000190312"/>
    </source>
</evidence>
<feature type="compositionally biased region" description="Gly residues" evidence="4">
    <location>
        <begin position="364"/>
        <end position="375"/>
    </location>
</feature>
<organism evidence="9 10">
    <name type="scientific">Aspergillus oryzae</name>
    <name type="common">Yellow koji mold</name>
    <dbReference type="NCBI Taxonomy" id="5062"/>
    <lineage>
        <taxon>Eukaryota</taxon>
        <taxon>Fungi</taxon>
        <taxon>Dikarya</taxon>
        <taxon>Ascomycota</taxon>
        <taxon>Pezizomycotina</taxon>
        <taxon>Eurotiomycetes</taxon>
        <taxon>Eurotiomycetidae</taxon>
        <taxon>Eurotiales</taxon>
        <taxon>Aspergillaceae</taxon>
        <taxon>Aspergillus</taxon>
        <taxon>Aspergillus subgen. Circumdati</taxon>
    </lineage>
</organism>
<evidence type="ECO:0000256" key="2">
    <source>
        <dbReference type="ARBA" id="ARBA00023163"/>
    </source>
</evidence>
<dbReference type="Pfam" id="PF20516">
    <property type="entry name" value="PDDEXK_12"/>
    <property type="match status" value="1"/>
</dbReference>
<dbReference type="GO" id="GO:0000981">
    <property type="term" value="F:DNA-binding transcription factor activity, RNA polymerase II-specific"/>
    <property type="evidence" value="ECO:0007669"/>
    <property type="project" value="InterPro"/>
</dbReference>
<dbReference type="InterPro" id="IPR015889">
    <property type="entry name" value="Intradiol_dOase_core"/>
</dbReference>
<dbReference type="GO" id="GO:0008270">
    <property type="term" value="F:zinc ion binding"/>
    <property type="evidence" value="ECO:0007669"/>
    <property type="project" value="InterPro"/>
</dbReference>
<keyword evidence="2" id="KW-0804">Transcription</keyword>
<protein>
    <submittedName>
        <fullName evidence="9">Intradiol ring-cleavage dioxygenase</fullName>
    </submittedName>
</protein>
<dbReference type="VEuPathDB" id="FungiDB:AO090005000526"/>
<keyword evidence="1" id="KW-0805">Transcription regulation</keyword>
<feature type="domain" description="Zn(2)-C6 fungal-type" evidence="6">
    <location>
        <begin position="429"/>
        <end position="453"/>
    </location>
</feature>
<evidence type="ECO:0000256" key="1">
    <source>
        <dbReference type="ARBA" id="ARBA00023015"/>
    </source>
</evidence>
<gene>
    <name evidence="9" type="ORF">OAory_01009420</name>
</gene>
<reference evidence="9 10" key="1">
    <citation type="submission" date="2016-10" db="EMBL/GenBank/DDBJ databases">
        <title>Genome sequencing of Aspergillus oryzae BCC7051.</title>
        <authorList>
            <person name="Thammarongtham C."/>
            <person name="Vorapreeda T."/>
            <person name="Nookaew I."/>
            <person name="Srisuk T."/>
            <person name="Land M."/>
            <person name="Jeennor S."/>
            <person name="Laoteng K."/>
        </authorList>
    </citation>
    <scope>NUCLEOTIDE SEQUENCE [LARGE SCALE GENOMIC DNA]</scope>
    <source>
        <strain evidence="9 10">BCC7051</strain>
    </source>
</reference>
<evidence type="ECO:0000256" key="5">
    <source>
        <dbReference type="SAM" id="SignalP"/>
    </source>
</evidence>
<feature type="domain" description="PD-(D/E)XK nuclease-like" evidence="8">
    <location>
        <begin position="811"/>
        <end position="1012"/>
    </location>
</feature>
<accession>A0A1S9DVU1</accession>
<dbReference type="InterPro" id="IPR000627">
    <property type="entry name" value="Intradiol_dOase_C"/>
</dbReference>
<keyword evidence="5" id="KW-0732">Signal</keyword>
<dbReference type="VEuPathDB" id="FungiDB:AO090005000528"/>
<dbReference type="SUPFAM" id="SSF49482">
    <property type="entry name" value="Aromatic compound dioxygenase"/>
    <property type="match status" value="1"/>
</dbReference>